<proteinExistence type="predicted"/>
<comment type="caution">
    <text evidence="1">The sequence shown here is derived from an EMBL/GenBank/DDBJ whole genome shotgun (WGS) entry which is preliminary data.</text>
</comment>
<dbReference type="EMBL" id="BPVZ01000028">
    <property type="protein sequence ID" value="GKV08201.1"/>
    <property type="molecule type" value="Genomic_DNA"/>
</dbReference>
<name>A0AAV5JBB8_9ROSI</name>
<evidence type="ECO:0000313" key="2">
    <source>
        <dbReference type="Proteomes" id="UP001054252"/>
    </source>
</evidence>
<dbReference type="AlphaFoldDB" id="A0AAV5JBB8"/>
<sequence>MLDSAIEDTTERCSWGIRRMTVQLIEFCLKGNFWKANCRH</sequence>
<protein>
    <submittedName>
        <fullName evidence="1">Uncharacterized protein</fullName>
    </submittedName>
</protein>
<accession>A0AAV5JBB8</accession>
<evidence type="ECO:0000313" key="1">
    <source>
        <dbReference type="EMBL" id="GKV08201.1"/>
    </source>
</evidence>
<keyword evidence="2" id="KW-1185">Reference proteome</keyword>
<organism evidence="1 2">
    <name type="scientific">Rubroshorea leprosula</name>
    <dbReference type="NCBI Taxonomy" id="152421"/>
    <lineage>
        <taxon>Eukaryota</taxon>
        <taxon>Viridiplantae</taxon>
        <taxon>Streptophyta</taxon>
        <taxon>Embryophyta</taxon>
        <taxon>Tracheophyta</taxon>
        <taxon>Spermatophyta</taxon>
        <taxon>Magnoliopsida</taxon>
        <taxon>eudicotyledons</taxon>
        <taxon>Gunneridae</taxon>
        <taxon>Pentapetalae</taxon>
        <taxon>rosids</taxon>
        <taxon>malvids</taxon>
        <taxon>Malvales</taxon>
        <taxon>Dipterocarpaceae</taxon>
        <taxon>Rubroshorea</taxon>
    </lineage>
</organism>
<gene>
    <name evidence="1" type="ORF">SLEP1_g19867</name>
</gene>
<reference evidence="1 2" key="1">
    <citation type="journal article" date="2021" name="Commun. Biol.">
        <title>The genome of Shorea leprosula (Dipterocarpaceae) highlights the ecological relevance of drought in aseasonal tropical rainforests.</title>
        <authorList>
            <person name="Ng K.K.S."/>
            <person name="Kobayashi M.J."/>
            <person name="Fawcett J.A."/>
            <person name="Hatakeyama M."/>
            <person name="Paape T."/>
            <person name="Ng C.H."/>
            <person name="Ang C.C."/>
            <person name="Tnah L.H."/>
            <person name="Lee C.T."/>
            <person name="Nishiyama T."/>
            <person name="Sese J."/>
            <person name="O'Brien M.J."/>
            <person name="Copetti D."/>
            <person name="Mohd Noor M.I."/>
            <person name="Ong R.C."/>
            <person name="Putra M."/>
            <person name="Sireger I.Z."/>
            <person name="Indrioko S."/>
            <person name="Kosugi Y."/>
            <person name="Izuno A."/>
            <person name="Isagi Y."/>
            <person name="Lee S.L."/>
            <person name="Shimizu K.K."/>
        </authorList>
    </citation>
    <scope>NUCLEOTIDE SEQUENCE [LARGE SCALE GENOMIC DNA]</scope>
    <source>
        <strain evidence="1">214</strain>
    </source>
</reference>
<dbReference type="Proteomes" id="UP001054252">
    <property type="component" value="Unassembled WGS sequence"/>
</dbReference>